<evidence type="ECO:0000313" key="2">
    <source>
        <dbReference type="Proteomes" id="UP000054498"/>
    </source>
</evidence>
<dbReference type="KEGG" id="mng:MNEG_1841"/>
<dbReference type="Proteomes" id="UP000054498">
    <property type="component" value="Unassembled WGS sequence"/>
</dbReference>
<protein>
    <recommendedName>
        <fullName evidence="3">EF-hand domain-containing protein</fullName>
    </recommendedName>
</protein>
<dbReference type="AlphaFoldDB" id="A0A0D2NNT7"/>
<accession>A0A0D2NNT7</accession>
<evidence type="ECO:0008006" key="3">
    <source>
        <dbReference type="Google" id="ProtNLM"/>
    </source>
</evidence>
<reference evidence="1 2" key="1">
    <citation type="journal article" date="2013" name="BMC Genomics">
        <title>Reconstruction of the lipid metabolism for the microalga Monoraphidium neglectum from its genome sequence reveals characteristics suitable for biofuel production.</title>
        <authorList>
            <person name="Bogen C."/>
            <person name="Al-Dilaimi A."/>
            <person name="Albersmeier A."/>
            <person name="Wichmann J."/>
            <person name="Grundmann M."/>
            <person name="Rupp O."/>
            <person name="Lauersen K.J."/>
            <person name="Blifernez-Klassen O."/>
            <person name="Kalinowski J."/>
            <person name="Goesmann A."/>
            <person name="Mussgnug J.H."/>
            <person name="Kruse O."/>
        </authorList>
    </citation>
    <scope>NUCLEOTIDE SEQUENCE [LARGE SCALE GENOMIC DNA]</scope>
    <source>
        <strain evidence="1 2">SAG 48.87</strain>
    </source>
</reference>
<evidence type="ECO:0000313" key="1">
    <source>
        <dbReference type="EMBL" id="KIZ06121.1"/>
    </source>
</evidence>
<dbReference type="GeneID" id="25734719"/>
<organism evidence="1 2">
    <name type="scientific">Monoraphidium neglectum</name>
    <dbReference type="NCBI Taxonomy" id="145388"/>
    <lineage>
        <taxon>Eukaryota</taxon>
        <taxon>Viridiplantae</taxon>
        <taxon>Chlorophyta</taxon>
        <taxon>core chlorophytes</taxon>
        <taxon>Chlorophyceae</taxon>
        <taxon>CS clade</taxon>
        <taxon>Sphaeropleales</taxon>
        <taxon>Selenastraceae</taxon>
        <taxon>Monoraphidium</taxon>
    </lineage>
</organism>
<gene>
    <name evidence="1" type="ORF">MNEG_1841</name>
</gene>
<dbReference type="OrthoDB" id="551610at2759"/>
<dbReference type="EMBL" id="KK100412">
    <property type="protein sequence ID" value="KIZ06121.1"/>
    <property type="molecule type" value="Genomic_DNA"/>
</dbReference>
<name>A0A0D2NNT7_9CHLO</name>
<sequence>MAPGVRRHRAAQALFLAFEADDLFGGSDSAAGADGATGWPRAEFGAWLRGAVDGGSGGAGSDGAAAGAGARLADAQVDAAFADFDQDSDGTVSQQAPLWGAALGPSGLAGAETGAGGAGAGRCVACALGQHCPEGSVMRDADPVTALECPAGAFCPSPAEARPCPNGSFCGAGAAGPSTCDITGLLNMRSGGGSSGGSSGGGATDSGFQITERRSVLDIVAAGGQEVAGNYCPANATSPLEPCM</sequence>
<proteinExistence type="predicted"/>
<keyword evidence="2" id="KW-1185">Reference proteome</keyword>
<dbReference type="RefSeq" id="XP_013905140.1">
    <property type="nucleotide sequence ID" value="XM_014049686.1"/>
</dbReference>